<organism evidence="1 2">
    <name type="scientific">Solicola gregarius</name>
    <dbReference type="NCBI Taxonomy" id="2908642"/>
    <lineage>
        <taxon>Bacteria</taxon>
        <taxon>Bacillati</taxon>
        <taxon>Actinomycetota</taxon>
        <taxon>Actinomycetes</taxon>
        <taxon>Propionibacteriales</taxon>
        <taxon>Nocardioidaceae</taxon>
        <taxon>Solicola</taxon>
    </lineage>
</organism>
<protein>
    <submittedName>
        <fullName evidence="1">Uncharacterized protein</fullName>
    </submittedName>
</protein>
<evidence type="ECO:0000313" key="2">
    <source>
        <dbReference type="Proteomes" id="UP001164390"/>
    </source>
</evidence>
<keyword evidence="2" id="KW-1185">Reference proteome</keyword>
<proteinExistence type="predicted"/>
<dbReference type="EMBL" id="CP094970">
    <property type="protein sequence ID" value="UYM05925.1"/>
    <property type="molecule type" value="Genomic_DNA"/>
</dbReference>
<gene>
    <name evidence="1" type="ORF">L0C25_02300</name>
</gene>
<evidence type="ECO:0000313" key="1">
    <source>
        <dbReference type="EMBL" id="UYM05925.1"/>
    </source>
</evidence>
<sequence length="55" mass="6164">MNGLIKKAILILIVGFLLYYLFTRPGQSADFLQGIVDAIVEGFNQVVNFFERLAS</sequence>
<accession>A0AA46YKM7</accession>
<dbReference type="Proteomes" id="UP001164390">
    <property type="component" value="Chromosome"/>
</dbReference>
<name>A0AA46YKM7_9ACTN</name>
<reference evidence="1" key="1">
    <citation type="submission" date="2022-01" db="EMBL/GenBank/DDBJ databases">
        <title>Nocardioidaceae gen. sp. A5X3R13.</title>
        <authorList>
            <person name="Lopez Marin M.A."/>
            <person name="Uhlik O."/>
        </authorList>
    </citation>
    <scope>NUCLEOTIDE SEQUENCE</scope>
    <source>
        <strain evidence="1">A5X3R13</strain>
    </source>
</reference>
<dbReference type="RefSeq" id="WP_271634769.1">
    <property type="nucleotide sequence ID" value="NZ_CP094970.1"/>
</dbReference>
<dbReference type="AlphaFoldDB" id="A0AA46YKM7"/>
<dbReference type="KEGG" id="sgrg:L0C25_02300"/>